<dbReference type="GO" id="GO:0003700">
    <property type="term" value="F:DNA-binding transcription factor activity"/>
    <property type="evidence" value="ECO:0007669"/>
    <property type="project" value="TreeGrafter"/>
</dbReference>
<reference evidence="7 8" key="1">
    <citation type="submission" date="2018-05" db="EMBL/GenBank/DDBJ databases">
        <title>Genomic Encyclopedia of Type Strains, Phase IV (KMG-IV): sequencing the most valuable type-strain genomes for metagenomic binning, comparative biology and taxonomic classification.</title>
        <authorList>
            <person name="Goeker M."/>
        </authorList>
    </citation>
    <scope>NUCLEOTIDE SEQUENCE [LARGE SCALE GENOMIC DNA]</scope>
    <source>
        <strain evidence="7 8">DSM 25134</strain>
    </source>
</reference>
<comment type="caution">
    <text evidence="7">The sequence shown here is derived from an EMBL/GenBank/DDBJ whole genome shotgun (WGS) entry which is preliminary data.</text>
</comment>
<feature type="DNA-binding region" description="H-T-H motif" evidence="5">
    <location>
        <begin position="29"/>
        <end position="48"/>
    </location>
</feature>
<name>A0A318J9Z2_9NEIS</name>
<evidence type="ECO:0000259" key="6">
    <source>
        <dbReference type="PROSITE" id="PS50977"/>
    </source>
</evidence>
<dbReference type="SUPFAM" id="SSF48498">
    <property type="entry name" value="Tetracyclin repressor-like, C-terminal domain"/>
    <property type="match status" value="1"/>
</dbReference>
<evidence type="ECO:0000256" key="4">
    <source>
        <dbReference type="ARBA" id="ARBA00023163"/>
    </source>
</evidence>
<keyword evidence="1" id="KW-0678">Repressor</keyword>
<dbReference type="PROSITE" id="PS01081">
    <property type="entry name" value="HTH_TETR_1"/>
    <property type="match status" value="1"/>
</dbReference>
<evidence type="ECO:0000256" key="2">
    <source>
        <dbReference type="ARBA" id="ARBA00023015"/>
    </source>
</evidence>
<dbReference type="Gene3D" id="1.10.10.60">
    <property type="entry name" value="Homeodomain-like"/>
    <property type="match status" value="1"/>
</dbReference>
<dbReference type="PANTHER" id="PTHR30055">
    <property type="entry name" value="HTH-TYPE TRANSCRIPTIONAL REGULATOR RUTR"/>
    <property type="match status" value="1"/>
</dbReference>
<keyword evidence="2" id="KW-0805">Transcription regulation</keyword>
<evidence type="ECO:0000256" key="5">
    <source>
        <dbReference type="PROSITE-ProRule" id="PRU00335"/>
    </source>
</evidence>
<dbReference type="Proteomes" id="UP000248395">
    <property type="component" value="Unassembled WGS sequence"/>
</dbReference>
<dbReference type="PANTHER" id="PTHR30055:SF119">
    <property type="entry name" value="NALC"/>
    <property type="match status" value="1"/>
</dbReference>
<keyword evidence="8" id="KW-1185">Reference proteome</keyword>
<dbReference type="InterPro" id="IPR001647">
    <property type="entry name" value="HTH_TetR"/>
</dbReference>
<keyword evidence="4" id="KW-0804">Transcription</keyword>
<evidence type="ECO:0000313" key="7">
    <source>
        <dbReference type="EMBL" id="PXX43377.1"/>
    </source>
</evidence>
<gene>
    <name evidence="7" type="ORF">DFR38_1155</name>
</gene>
<dbReference type="FunFam" id="1.10.10.60:FF:000141">
    <property type="entry name" value="TetR family transcriptional regulator"/>
    <property type="match status" value="1"/>
</dbReference>
<dbReference type="InterPro" id="IPR050109">
    <property type="entry name" value="HTH-type_TetR-like_transc_reg"/>
</dbReference>
<organism evidence="7 8">
    <name type="scientific">Aquitalea magnusonii</name>
    <dbReference type="NCBI Taxonomy" id="332411"/>
    <lineage>
        <taxon>Bacteria</taxon>
        <taxon>Pseudomonadati</taxon>
        <taxon>Pseudomonadota</taxon>
        <taxon>Betaproteobacteria</taxon>
        <taxon>Neisseriales</taxon>
        <taxon>Chromobacteriaceae</taxon>
        <taxon>Aquitalea</taxon>
    </lineage>
</organism>
<dbReference type="InterPro" id="IPR036271">
    <property type="entry name" value="Tet_transcr_reg_TetR-rel_C_sf"/>
</dbReference>
<dbReference type="Pfam" id="PF00440">
    <property type="entry name" value="TetR_N"/>
    <property type="match status" value="1"/>
</dbReference>
<proteinExistence type="predicted"/>
<keyword evidence="3 5" id="KW-0238">DNA-binding</keyword>
<dbReference type="InterPro" id="IPR039536">
    <property type="entry name" value="TetR_C_Proteobacteria"/>
</dbReference>
<dbReference type="PRINTS" id="PR00455">
    <property type="entry name" value="HTHTETR"/>
</dbReference>
<dbReference type="Pfam" id="PF14246">
    <property type="entry name" value="TetR_C_7"/>
    <property type="match status" value="1"/>
</dbReference>
<evidence type="ECO:0000313" key="8">
    <source>
        <dbReference type="Proteomes" id="UP000248395"/>
    </source>
</evidence>
<evidence type="ECO:0000256" key="3">
    <source>
        <dbReference type="ARBA" id="ARBA00023125"/>
    </source>
</evidence>
<evidence type="ECO:0000256" key="1">
    <source>
        <dbReference type="ARBA" id="ARBA00022491"/>
    </source>
</evidence>
<dbReference type="EMBL" id="QJKC01000015">
    <property type="protein sequence ID" value="PXX43377.1"/>
    <property type="molecule type" value="Genomic_DNA"/>
</dbReference>
<dbReference type="Gene3D" id="1.10.357.10">
    <property type="entry name" value="Tetracycline Repressor, domain 2"/>
    <property type="match status" value="1"/>
</dbReference>
<dbReference type="RefSeq" id="WP_059287428.1">
    <property type="nucleotide sequence ID" value="NZ_LNQU01000220.1"/>
</dbReference>
<dbReference type="GO" id="GO:0000976">
    <property type="term" value="F:transcription cis-regulatory region binding"/>
    <property type="evidence" value="ECO:0007669"/>
    <property type="project" value="TreeGrafter"/>
</dbReference>
<dbReference type="SUPFAM" id="SSF46689">
    <property type="entry name" value="Homeodomain-like"/>
    <property type="match status" value="1"/>
</dbReference>
<dbReference type="InterPro" id="IPR009057">
    <property type="entry name" value="Homeodomain-like_sf"/>
</dbReference>
<dbReference type="AlphaFoldDB" id="A0A318J9Z2"/>
<dbReference type="OrthoDB" id="8535430at2"/>
<sequence>MRVKSEARRQAIIEGAAKVFLEHGYESTSMLEIAARAGVSKPTLYSYFESKDELLLEVMKMLIAELMPSSFAQLQSDQDLPSCLQRFGEHFLAHVLQPDLVTLRGIIMTEGRRSDIGARLYEKGWSQEVGKLAAFLQQAMAAGHLRPANPATAAAHLLGMLESEYQDYLLGATAGPAQPQHISRTVQDAVDVFLRGYAPAPKAAQLDVAAYQKYYY</sequence>
<protein>
    <submittedName>
        <fullName evidence="7">TetR family transcriptional regulator</fullName>
    </submittedName>
</protein>
<dbReference type="InterPro" id="IPR023772">
    <property type="entry name" value="DNA-bd_HTH_TetR-type_CS"/>
</dbReference>
<accession>A0A318J9Z2</accession>
<dbReference type="PROSITE" id="PS50977">
    <property type="entry name" value="HTH_TETR_2"/>
    <property type="match status" value="1"/>
</dbReference>
<feature type="domain" description="HTH tetR-type" evidence="6">
    <location>
        <begin position="6"/>
        <end position="66"/>
    </location>
</feature>